<dbReference type="PANTHER" id="PTHR37383:SF1">
    <property type="entry name" value="OS01G0694200 PROTEIN"/>
    <property type="match status" value="1"/>
</dbReference>
<dbReference type="AlphaFoldDB" id="A0A803LKP2"/>
<dbReference type="OMA" id="DNAMKVQ"/>
<evidence type="ECO:0000256" key="1">
    <source>
        <dbReference type="SAM" id="MobiDB-lite"/>
    </source>
</evidence>
<keyword evidence="3" id="KW-1185">Reference proteome</keyword>
<accession>A0A803LKP2</accession>
<name>A0A803LKP2_CHEQI</name>
<dbReference type="Gramene" id="AUR62014539-RA">
    <property type="protein sequence ID" value="AUR62014539-RA:cds"/>
    <property type="gene ID" value="AUR62014539"/>
</dbReference>
<evidence type="ECO:0000313" key="3">
    <source>
        <dbReference type="Proteomes" id="UP000596660"/>
    </source>
</evidence>
<dbReference type="Proteomes" id="UP000596660">
    <property type="component" value="Unplaced"/>
</dbReference>
<feature type="region of interest" description="Disordered" evidence="1">
    <location>
        <begin position="239"/>
        <end position="262"/>
    </location>
</feature>
<evidence type="ECO:0000313" key="2">
    <source>
        <dbReference type="EnsemblPlants" id="AUR62014539-RA:cds"/>
    </source>
</evidence>
<protein>
    <submittedName>
        <fullName evidence="2">Uncharacterized protein</fullName>
    </submittedName>
</protein>
<sequence length="532" mass="58253">MVVAVEARKFSLPYLSLSSPKVTSFLYDPNSLSLALMHSDSTFSLFPSFSPFSISNLPPPQTLIPPPSSSACFVPLNSNPNPKIVDGVLPEDDKRVVFVAAGPYNGGSRVVLRFYLLGFDGKFVNVPQVVCSQNGVSFDRKLGVIVDVSHGMKVMISGSINYLALYSASGGKVWVFGVKLIGDGRSLRLVKCAVIDCRFPISSICLSFGFLILGEMRGVRVFPLRVLVKGRVGSKRRLRVARGKGENSNAEEREVSVKAEGRNSTVPNGGMKLVDESNEIDKSIGNLSLSKVLPNGYGNSVLDGVSSSSYSDGTVKPRSLKFRQDSGEWGMQFFLFNDYVLEGVSFKLMPYKKTKAISIQAISKEKFLILDSNGVVHVLHVSNSGSSRMRQLSCTIQVQHLAAFPDASADSPSLWMSDGLNSVHVMVIPNSDTTEEENDMSNNEGEIIQSSARAFRIWCPWLQTDSWSLVKGKDYLVISWMPGYGNGADSNSFHILSPYSFDQKCAHLLLEVYVLHKARGEERKGLPTAKCQ</sequence>
<dbReference type="EnsemblPlants" id="AUR62014539-RA">
    <property type="protein sequence ID" value="AUR62014539-RA:cds"/>
    <property type="gene ID" value="AUR62014539"/>
</dbReference>
<organism evidence="2 3">
    <name type="scientific">Chenopodium quinoa</name>
    <name type="common">Quinoa</name>
    <dbReference type="NCBI Taxonomy" id="63459"/>
    <lineage>
        <taxon>Eukaryota</taxon>
        <taxon>Viridiplantae</taxon>
        <taxon>Streptophyta</taxon>
        <taxon>Embryophyta</taxon>
        <taxon>Tracheophyta</taxon>
        <taxon>Spermatophyta</taxon>
        <taxon>Magnoliopsida</taxon>
        <taxon>eudicotyledons</taxon>
        <taxon>Gunneridae</taxon>
        <taxon>Pentapetalae</taxon>
        <taxon>Caryophyllales</taxon>
        <taxon>Chenopodiaceae</taxon>
        <taxon>Chenopodioideae</taxon>
        <taxon>Atripliceae</taxon>
        <taxon>Chenopodium</taxon>
    </lineage>
</organism>
<feature type="compositionally biased region" description="Basic and acidic residues" evidence="1">
    <location>
        <begin position="250"/>
        <end position="261"/>
    </location>
</feature>
<reference evidence="2" key="2">
    <citation type="submission" date="2021-03" db="UniProtKB">
        <authorList>
            <consortium name="EnsemblPlants"/>
        </authorList>
    </citation>
    <scope>IDENTIFICATION</scope>
</reference>
<reference evidence="2" key="1">
    <citation type="journal article" date="2017" name="Nature">
        <title>The genome of Chenopodium quinoa.</title>
        <authorList>
            <person name="Jarvis D.E."/>
            <person name="Ho Y.S."/>
            <person name="Lightfoot D.J."/>
            <person name="Schmoeckel S.M."/>
            <person name="Li B."/>
            <person name="Borm T.J.A."/>
            <person name="Ohyanagi H."/>
            <person name="Mineta K."/>
            <person name="Michell C.T."/>
            <person name="Saber N."/>
            <person name="Kharbatia N.M."/>
            <person name="Rupper R.R."/>
            <person name="Sharp A.R."/>
            <person name="Dally N."/>
            <person name="Boughton B.A."/>
            <person name="Woo Y.H."/>
            <person name="Gao G."/>
            <person name="Schijlen E.G.W.M."/>
            <person name="Guo X."/>
            <person name="Momin A.A."/>
            <person name="Negrao S."/>
            <person name="Al-Babili S."/>
            <person name="Gehring C."/>
            <person name="Roessner U."/>
            <person name="Jung C."/>
            <person name="Murphy K."/>
            <person name="Arold S.T."/>
            <person name="Gojobori T."/>
            <person name="van der Linden C.G."/>
            <person name="van Loo E.N."/>
            <person name="Jellen E.N."/>
            <person name="Maughan P.J."/>
            <person name="Tester M."/>
        </authorList>
    </citation>
    <scope>NUCLEOTIDE SEQUENCE [LARGE SCALE GENOMIC DNA]</scope>
    <source>
        <strain evidence="2">cv. PI 614886</strain>
    </source>
</reference>
<dbReference type="PANTHER" id="PTHR37383">
    <property type="entry name" value="OS01G0694200 PROTEIN"/>
    <property type="match status" value="1"/>
</dbReference>
<proteinExistence type="predicted"/>